<keyword evidence="3" id="KW-1185">Reference proteome</keyword>
<dbReference type="Proteomes" id="UP000215185">
    <property type="component" value="Chromosome 1"/>
</dbReference>
<evidence type="ECO:0000313" key="3">
    <source>
        <dbReference type="Proteomes" id="UP000215185"/>
    </source>
</evidence>
<evidence type="ECO:0000256" key="1">
    <source>
        <dbReference type="SAM" id="Phobius"/>
    </source>
</evidence>
<dbReference type="STRING" id="1123308.GCA_000380085_01673"/>
<feature type="transmembrane region" description="Helical" evidence="1">
    <location>
        <begin position="59"/>
        <end position="78"/>
    </location>
</feature>
<feature type="transmembrane region" description="Helical" evidence="1">
    <location>
        <begin position="174"/>
        <end position="194"/>
    </location>
</feature>
<feature type="transmembrane region" description="Helical" evidence="1">
    <location>
        <begin position="20"/>
        <end position="39"/>
    </location>
</feature>
<feature type="transmembrane region" description="Helical" evidence="1">
    <location>
        <begin position="141"/>
        <end position="162"/>
    </location>
</feature>
<dbReference type="OrthoDB" id="2215033at2"/>
<gene>
    <name evidence="2" type="ORF">SAMEA4412692_01370</name>
</gene>
<reference evidence="2 3" key="1">
    <citation type="submission" date="2017-06" db="EMBL/GenBank/DDBJ databases">
        <authorList>
            <consortium name="Pathogen Informatics"/>
        </authorList>
    </citation>
    <scope>NUCLEOTIDE SEQUENCE [LARGE SCALE GENOMIC DNA]</scope>
    <source>
        <strain evidence="2 3">NCTC13788</strain>
    </source>
</reference>
<keyword evidence="1" id="KW-0812">Transmembrane</keyword>
<accession>A0A239SUW7</accession>
<dbReference type="Pfam" id="PF12730">
    <property type="entry name" value="ABC2_membrane_4"/>
    <property type="match status" value="1"/>
</dbReference>
<dbReference type="EMBL" id="LT906439">
    <property type="protein sequence ID" value="SNU89126.1"/>
    <property type="molecule type" value="Genomic_DNA"/>
</dbReference>
<feature type="transmembrane region" description="Helical" evidence="1">
    <location>
        <begin position="226"/>
        <end position="243"/>
    </location>
</feature>
<protein>
    <submittedName>
        <fullName evidence="2">Uncharacterized protein conserved in bacteria</fullName>
    </submittedName>
</protein>
<evidence type="ECO:0000313" key="2">
    <source>
        <dbReference type="EMBL" id="SNU89126.1"/>
    </source>
</evidence>
<keyword evidence="1" id="KW-0472">Membrane</keyword>
<dbReference type="AlphaFoldDB" id="A0A239SUW7"/>
<feature type="transmembrane region" description="Helical" evidence="1">
    <location>
        <begin position="106"/>
        <end position="129"/>
    </location>
</feature>
<dbReference type="RefSeq" id="WP_018374209.1">
    <property type="nucleotide sequence ID" value="NZ_LT906439.1"/>
</dbReference>
<sequence>MWKTLRIEAKKYRGLPVFRLLSGGILATILVTMVTVFKIKSPEELADPITIHSIMGSMAFMKVIILPVVLASLASMAVQLENRHKMWNVLKSSGVSYASIYRVKLLYIYMCYVLAQLVEWAVLVLVLRQRGFTGFVPLHELLLYGVTTLLISGFILLGHYLLSLRWSNQLVSLSVAMLGSLMGIIIVLISQIVMKVLPYSWYAFLMRVEYVKVGEEFTKQLRAFDPYPLVASFILGILLYQIGKRMKVGD</sequence>
<name>A0A239SUW7_9STRE</name>
<dbReference type="eggNOG" id="COG4200">
    <property type="taxonomic scope" value="Bacteria"/>
</dbReference>
<dbReference type="KEGG" id="smen:SAMEA4412692_1370"/>
<keyword evidence="1" id="KW-1133">Transmembrane helix</keyword>
<organism evidence="2 3">
    <name type="scientific">Streptococcus merionis</name>
    <dbReference type="NCBI Taxonomy" id="400065"/>
    <lineage>
        <taxon>Bacteria</taxon>
        <taxon>Bacillati</taxon>
        <taxon>Bacillota</taxon>
        <taxon>Bacilli</taxon>
        <taxon>Lactobacillales</taxon>
        <taxon>Streptococcaceae</taxon>
        <taxon>Streptococcus</taxon>
    </lineage>
</organism>
<proteinExistence type="predicted"/>